<dbReference type="SUPFAM" id="SSF55031">
    <property type="entry name" value="Bacterial exopeptidase dimerisation domain"/>
    <property type="match status" value="1"/>
</dbReference>
<dbReference type="EMBL" id="CP155571">
    <property type="protein sequence ID" value="XFO75493.1"/>
    <property type="molecule type" value="Genomic_DNA"/>
</dbReference>
<dbReference type="Gene3D" id="3.30.70.360">
    <property type="match status" value="1"/>
</dbReference>
<dbReference type="InterPro" id="IPR008007">
    <property type="entry name" value="Peptidase_M42"/>
</dbReference>
<keyword evidence="7" id="KW-0645">Protease</keyword>
<dbReference type="Pfam" id="PF01546">
    <property type="entry name" value="Peptidase_M20"/>
    <property type="match status" value="1"/>
</dbReference>
<dbReference type="PANTHER" id="PTHR42994:SF2">
    <property type="entry name" value="PEPTIDASE"/>
    <property type="match status" value="1"/>
</dbReference>
<dbReference type="PANTHER" id="PTHR42994">
    <property type="entry name" value="PEPTIDASE T"/>
    <property type="match status" value="1"/>
</dbReference>
<dbReference type="NCBIfam" id="TIGR01883">
    <property type="entry name" value="PepT-like"/>
    <property type="match status" value="1"/>
</dbReference>
<comment type="cofactor">
    <cofactor evidence="1">
        <name>Zn(2+)</name>
        <dbReference type="ChEBI" id="CHEBI:29105"/>
    </cofactor>
</comment>
<evidence type="ECO:0000259" key="6">
    <source>
        <dbReference type="Pfam" id="PF07687"/>
    </source>
</evidence>
<accession>A0ABZ3JBS0</accession>
<dbReference type="Pfam" id="PF07687">
    <property type="entry name" value="M20_dimer"/>
    <property type="match status" value="1"/>
</dbReference>
<dbReference type="SUPFAM" id="SSF53187">
    <property type="entry name" value="Zn-dependent exopeptidases"/>
    <property type="match status" value="1"/>
</dbReference>
<dbReference type="InterPro" id="IPR036264">
    <property type="entry name" value="Bact_exopeptidase_dim_dom"/>
</dbReference>
<protein>
    <submittedName>
        <fullName evidence="7">Peptidase T</fullName>
        <ecNumber evidence="7">3.4.11.4</ecNumber>
    </submittedName>
</protein>
<evidence type="ECO:0000313" key="8">
    <source>
        <dbReference type="Proteomes" id="UP000216052"/>
    </source>
</evidence>
<feature type="domain" description="Peptidase M20 dimerisation" evidence="6">
    <location>
        <begin position="180"/>
        <end position="273"/>
    </location>
</feature>
<keyword evidence="8" id="KW-1185">Reference proteome</keyword>
<evidence type="ECO:0000256" key="1">
    <source>
        <dbReference type="ARBA" id="ARBA00001947"/>
    </source>
</evidence>
<keyword evidence="2" id="KW-0479">Metal-binding</keyword>
<dbReference type="Gene3D" id="3.40.630.10">
    <property type="entry name" value="Zn peptidases"/>
    <property type="match status" value="1"/>
</dbReference>
<dbReference type="EC" id="3.4.11.4" evidence="7"/>
<evidence type="ECO:0000256" key="5">
    <source>
        <dbReference type="PIRNR" id="PIRNR001123"/>
    </source>
</evidence>
<evidence type="ECO:0000313" key="7">
    <source>
        <dbReference type="EMBL" id="XFO75493.1"/>
    </source>
</evidence>
<dbReference type="Proteomes" id="UP000216052">
    <property type="component" value="Chromosome"/>
</dbReference>
<keyword evidence="4" id="KW-0862">Zinc</keyword>
<keyword evidence="7" id="KW-0031">Aminopeptidase</keyword>
<sequence length="375" mass="39841">MVNRSRMLQEFLEMITIQCSTRHERQIAEYVKAKLAGLKLVVTEDDTGAKIGGECGNVFAYRQGNVADAPTLLFAAHLDCVEPCADIKPQIVDGRISSDGKTILGADDKAGVAAILEALRMIDEKNIACGDIQVVLTVAEEGGLNGSKNMDKTRLKADMGFELDSTSRPGGIIIQAPGQNKLQVTIHGKTAHAGLEPELGVNAITVAGKALAQVADGRIDGETTANIGMIRGGQATNIVPDRVELCCEARSREVNKLEALTRRIAVTFNEAAEANGARAEVVINKAYNPYTLSKDAPVVVLAQKAAEKVGLQPILEATGGGSDANFYNNYGVPCTVLGVGMQKVHTTEEFILEQDLYASAELVAAIIELAPTLNK</sequence>
<keyword evidence="3 7" id="KW-0378">Hydrolase</keyword>
<name>A0ABZ3JBS0_SPOA4</name>
<evidence type="ECO:0000256" key="3">
    <source>
        <dbReference type="ARBA" id="ARBA00022801"/>
    </source>
</evidence>
<gene>
    <name evidence="7" type="primary">pepT_3</name>
    <name evidence="7" type="ORF">SPACI_056140</name>
</gene>
<dbReference type="InterPro" id="IPR002933">
    <property type="entry name" value="Peptidase_M20"/>
</dbReference>
<dbReference type="RefSeq" id="WP_093796893.1">
    <property type="nucleotide sequence ID" value="NZ_CP155571.1"/>
</dbReference>
<organism evidence="7 8">
    <name type="scientific">Sporomusa acidovorans (strain ATCC 49682 / DSM 3132 / Mol)</name>
    <dbReference type="NCBI Taxonomy" id="1123286"/>
    <lineage>
        <taxon>Bacteria</taxon>
        <taxon>Bacillati</taxon>
        <taxon>Bacillota</taxon>
        <taxon>Negativicutes</taxon>
        <taxon>Selenomonadales</taxon>
        <taxon>Sporomusaceae</taxon>
        <taxon>Sporomusa</taxon>
    </lineage>
</organism>
<dbReference type="InterPro" id="IPR011650">
    <property type="entry name" value="Peptidase_M20_dimer"/>
</dbReference>
<evidence type="ECO:0000256" key="4">
    <source>
        <dbReference type="ARBA" id="ARBA00022833"/>
    </source>
</evidence>
<reference evidence="7" key="1">
    <citation type="submission" date="2024-05" db="EMBL/GenBank/DDBJ databases">
        <title>Isolation and characterization of Sporomusa carbonis sp. nov., a carboxydotrophic hydrogenogen in the genus of Sporomusa isolated from a charcoal burning pile.</title>
        <authorList>
            <person name="Boeer T."/>
            <person name="Rosenbaum F."/>
            <person name="Eysell L."/>
            <person name="Mueller V."/>
            <person name="Daniel R."/>
            <person name="Poehlein A."/>
        </authorList>
    </citation>
    <scope>NUCLEOTIDE SEQUENCE [LARGE SCALE GENOMIC DNA]</scope>
    <source>
        <strain evidence="7">DSM 3132</strain>
    </source>
</reference>
<dbReference type="GO" id="GO:0045148">
    <property type="term" value="F:tripeptide aminopeptidase activity"/>
    <property type="evidence" value="ECO:0007669"/>
    <property type="project" value="UniProtKB-EC"/>
</dbReference>
<comment type="similarity">
    <text evidence="5">Belongs to the peptidase M42 family.</text>
</comment>
<evidence type="ECO:0000256" key="2">
    <source>
        <dbReference type="ARBA" id="ARBA00022723"/>
    </source>
</evidence>
<proteinExistence type="inferred from homology"/>
<dbReference type="PIRSF" id="PIRSF001123">
    <property type="entry name" value="PepA_GA"/>
    <property type="match status" value="1"/>
</dbReference>
<dbReference type="InterPro" id="IPR010162">
    <property type="entry name" value="PepT-like"/>
</dbReference>